<dbReference type="GO" id="GO:0010024">
    <property type="term" value="P:phytochromobilin biosynthetic process"/>
    <property type="evidence" value="ECO:0007669"/>
    <property type="project" value="InterPro"/>
</dbReference>
<evidence type="ECO:0000256" key="3">
    <source>
        <dbReference type="ARBA" id="ARBA00016783"/>
    </source>
</evidence>
<evidence type="ECO:0000256" key="2">
    <source>
        <dbReference type="ARBA" id="ARBA00012716"/>
    </source>
</evidence>
<reference evidence="7 8" key="1">
    <citation type="submission" date="2015-09" db="EMBL/GenBank/DDBJ databases">
        <title>Identification and resolution of microdiversity through metagenomic sequencing of parallel consortia.</title>
        <authorList>
            <person name="Nelson W.C."/>
            <person name="Romine M.F."/>
            <person name="Lindemann S.R."/>
        </authorList>
    </citation>
    <scope>NUCLEOTIDE SEQUENCE [LARGE SCALE GENOMIC DNA]</scope>
    <source>
        <strain evidence="7">Ana</strain>
    </source>
</reference>
<dbReference type="STRING" id="1666911.HLUCCA11_10740"/>
<dbReference type="GO" id="GO:0050897">
    <property type="term" value="F:cobalt ion binding"/>
    <property type="evidence" value="ECO:0007669"/>
    <property type="project" value="InterPro"/>
</dbReference>
<comment type="similarity">
    <text evidence="1 6">Belongs to the HY2 family.</text>
</comment>
<dbReference type="EMBL" id="LJZR01000012">
    <property type="protein sequence ID" value="KPQ35431.1"/>
    <property type="molecule type" value="Genomic_DNA"/>
</dbReference>
<evidence type="ECO:0000256" key="4">
    <source>
        <dbReference type="ARBA" id="ARBA00023002"/>
    </source>
</evidence>
<gene>
    <name evidence="7" type="primary">pcyA-2</name>
    <name evidence="6" type="synonym">pcyA</name>
    <name evidence="7" type="ORF">HLUCCA11_10740</name>
</gene>
<dbReference type="NCBIfam" id="NF002760">
    <property type="entry name" value="PRK02816.1"/>
    <property type="match status" value="1"/>
</dbReference>
<organism evidence="7 8">
    <name type="scientific">Phormidesmis priestleyi Ana</name>
    <dbReference type="NCBI Taxonomy" id="1666911"/>
    <lineage>
        <taxon>Bacteria</taxon>
        <taxon>Bacillati</taxon>
        <taxon>Cyanobacteriota</taxon>
        <taxon>Cyanophyceae</taxon>
        <taxon>Leptolyngbyales</taxon>
        <taxon>Leptolyngbyaceae</taxon>
        <taxon>Phormidesmis</taxon>
    </lineage>
</organism>
<dbReference type="PATRIC" id="fig|1666911.3.peg.4301"/>
<comment type="caution">
    <text evidence="7">The sequence shown here is derived from an EMBL/GenBank/DDBJ whole genome shotgun (WGS) entry which is preliminary data.</text>
</comment>
<comment type="catalytic activity">
    <reaction evidence="5 6">
        <text>(2R,3Z)-phycocyanobilin + 4 oxidized [2Fe-2S]-[ferredoxin] = biliverdin IXalpha + 4 reduced [2Fe-2S]-[ferredoxin] + 4 H(+)</text>
        <dbReference type="Rhea" id="RHEA:15309"/>
        <dbReference type="Rhea" id="RHEA-COMP:10000"/>
        <dbReference type="Rhea" id="RHEA-COMP:10001"/>
        <dbReference type="ChEBI" id="CHEBI:15378"/>
        <dbReference type="ChEBI" id="CHEBI:33737"/>
        <dbReference type="ChEBI" id="CHEBI:33738"/>
        <dbReference type="ChEBI" id="CHEBI:57437"/>
        <dbReference type="ChEBI" id="CHEBI:57991"/>
        <dbReference type="EC" id="1.3.7.5"/>
    </reaction>
</comment>
<dbReference type="InterPro" id="IPR009249">
    <property type="entry name" value="Ferredoxin-dep_bilin_Rdtase"/>
</dbReference>
<dbReference type="Pfam" id="PF05996">
    <property type="entry name" value="Fe_bilin_red"/>
    <property type="match status" value="1"/>
</dbReference>
<dbReference type="Gene3D" id="3.40.1500.20">
    <property type="match status" value="1"/>
</dbReference>
<comment type="function">
    <text evidence="6">Catalyzes the four-electron reduction of biliverdin IX-alpha (2-electron reduction at both the A and D rings); the reaction proceeds via an isolatable 2-electron intermediate, 181,182-dihydrobiliverdin.</text>
</comment>
<dbReference type="GO" id="GO:0050620">
    <property type="term" value="F:phycocyanobilin:ferredoxin oxidoreductase activity"/>
    <property type="evidence" value="ECO:0007669"/>
    <property type="project" value="UniProtKB-UniRule"/>
</dbReference>
<keyword evidence="4 6" id="KW-0560">Oxidoreductase</keyword>
<dbReference type="PANTHER" id="PTHR34557">
    <property type="entry name" value="PHYTOCHROMOBILIN:FERREDOXIN OXIDOREDUCTASE, CHLOROPLASTIC"/>
    <property type="match status" value="1"/>
</dbReference>
<evidence type="ECO:0000256" key="5">
    <source>
        <dbReference type="ARBA" id="ARBA00049084"/>
    </source>
</evidence>
<accession>A0A0P7YWR3</accession>
<dbReference type="EC" id="1.3.7.5" evidence="2 6"/>
<dbReference type="PANTHER" id="PTHR34557:SF1">
    <property type="entry name" value="PHYTOCHROMOBILIN:FERREDOXIN OXIDOREDUCTASE, CHLOROPLASTIC"/>
    <property type="match status" value="1"/>
</dbReference>
<protein>
    <recommendedName>
        <fullName evidence="3 6">Phycocyanobilin:ferredoxin oxidoreductase</fullName>
        <ecNumber evidence="2 6">1.3.7.5</ecNumber>
    </recommendedName>
</protein>
<dbReference type="HAMAP" id="MF_00618">
    <property type="entry name" value="Ferredoxin_bilin_red"/>
    <property type="match status" value="1"/>
</dbReference>
<name>A0A0P7YWR3_9CYAN</name>
<evidence type="ECO:0000313" key="8">
    <source>
        <dbReference type="Proteomes" id="UP000050465"/>
    </source>
</evidence>
<evidence type="ECO:0000313" key="7">
    <source>
        <dbReference type="EMBL" id="KPQ35431.1"/>
    </source>
</evidence>
<evidence type="ECO:0000256" key="1">
    <source>
        <dbReference type="ARBA" id="ARBA00006908"/>
    </source>
</evidence>
<proteinExistence type="inferred from homology"/>
<dbReference type="Proteomes" id="UP000050465">
    <property type="component" value="Unassembled WGS sequence"/>
</dbReference>
<evidence type="ECO:0000256" key="6">
    <source>
        <dbReference type="HAMAP-Rule" id="MF_00618"/>
    </source>
</evidence>
<dbReference type="InterPro" id="IPR022870">
    <property type="entry name" value="Ferredoxin_bilin_OxRdtase"/>
</dbReference>
<dbReference type="AlphaFoldDB" id="A0A0P7YWR3"/>
<sequence length="270" mass="30880">MIQTRPHTQQIQQQHPLINRLAELIKSIWQSQLMLFPYETPKELGYIEGNLEGEQLTIKNTCYQTFQFRKLHLELAKVGSHLDILHCVMFPHPCYDLPIFGVDIVAARGIITAAIVDLSPILETSETVSTGNKAFPAGYAEALGKVPAHHFTHPRDLPAWGNIFSEHCLFISPKSPEEERAFLNQATQYLSLHCELAREASPVDTLEKRAQILAGQRNYCLQQQKNDKTRRILERAFDPEWAQRYLQTMLFDTVPEITTETILTTSTQRL</sequence>